<protein>
    <recommendedName>
        <fullName evidence="4">DUF1801 domain-containing protein</fullName>
    </recommendedName>
</protein>
<evidence type="ECO:0000313" key="3">
    <source>
        <dbReference type="Proteomes" id="UP000050902"/>
    </source>
</evidence>
<accession>A0ABR5NMZ4</accession>
<evidence type="ECO:0008006" key="4">
    <source>
        <dbReference type="Google" id="ProtNLM"/>
    </source>
</evidence>
<gene>
    <name evidence="2" type="ORF">ABB22_03555</name>
</gene>
<organism evidence="2 3">
    <name type="scientific">Stenotrophomonas nitritireducens</name>
    <dbReference type="NCBI Taxonomy" id="83617"/>
    <lineage>
        <taxon>Bacteria</taxon>
        <taxon>Pseudomonadati</taxon>
        <taxon>Pseudomonadota</taxon>
        <taxon>Gammaproteobacteria</taxon>
        <taxon>Lysobacterales</taxon>
        <taxon>Lysobacteraceae</taxon>
        <taxon>Stenotrophomonas</taxon>
    </lineage>
</organism>
<comment type="caution">
    <text evidence="2">The sequence shown here is derived from an EMBL/GenBank/DDBJ whole genome shotgun (WGS) entry which is preliminary data.</text>
</comment>
<proteinExistence type="predicted"/>
<feature type="region of interest" description="Disordered" evidence="1">
    <location>
        <begin position="1"/>
        <end position="54"/>
    </location>
</feature>
<dbReference type="EMBL" id="LDJG01000004">
    <property type="protein sequence ID" value="KRG59933.1"/>
    <property type="molecule type" value="Genomic_DNA"/>
</dbReference>
<feature type="compositionally biased region" description="Low complexity" evidence="1">
    <location>
        <begin position="1"/>
        <end position="26"/>
    </location>
</feature>
<dbReference type="SUPFAM" id="SSF159888">
    <property type="entry name" value="YdhG-like"/>
    <property type="match status" value="1"/>
</dbReference>
<evidence type="ECO:0000313" key="2">
    <source>
        <dbReference type="EMBL" id="KRG59933.1"/>
    </source>
</evidence>
<evidence type="ECO:0000256" key="1">
    <source>
        <dbReference type="SAM" id="MobiDB-lite"/>
    </source>
</evidence>
<sequence>MTRSATAKSSPRKSTATKKAASTFTAEEQAAMKARARELKAEARANRSSAEGEADLLARVEEMPAAERDVARRIHALVMATAPGLQPRTWYGMPAWAKDGKVLCFFQSAGKFKTRYATFGFSDQARLDDGGLWPTSFAIHRFGDAEAATLASLVRRAAG</sequence>
<keyword evidence="3" id="KW-1185">Reference proteome</keyword>
<dbReference type="Proteomes" id="UP000050902">
    <property type="component" value="Unassembled WGS sequence"/>
</dbReference>
<dbReference type="RefSeq" id="WP_055764448.1">
    <property type="nucleotide sequence ID" value="NZ_LDJG01000004.1"/>
</dbReference>
<feature type="compositionally biased region" description="Basic and acidic residues" evidence="1">
    <location>
        <begin position="35"/>
        <end position="45"/>
    </location>
</feature>
<dbReference type="Gene3D" id="3.90.1150.200">
    <property type="match status" value="1"/>
</dbReference>
<name>A0ABR5NMZ4_9GAMM</name>
<reference evidence="2 3" key="1">
    <citation type="submission" date="2015-05" db="EMBL/GenBank/DDBJ databases">
        <title>Genome sequencing and analysis of members of genus Stenotrophomonas.</title>
        <authorList>
            <person name="Patil P.P."/>
            <person name="Midha S."/>
            <person name="Patil P.B."/>
        </authorList>
    </citation>
    <scope>NUCLEOTIDE SEQUENCE [LARGE SCALE GENOMIC DNA]</scope>
    <source>
        <strain evidence="2 3">DSM 12575</strain>
    </source>
</reference>